<name>A0AAP0C6W6_9ASTR</name>
<dbReference type="AlphaFoldDB" id="A0AAP0C6W6"/>
<organism evidence="1 2">
    <name type="scientific">Deinandra increscens subsp. villosa</name>
    <dbReference type="NCBI Taxonomy" id="3103831"/>
    <lineage>
        <taxon>Eukaryota</taxon>
        <taxon>Viridiplantae</taxon>
        <taxon>Streptophyta</taxon>
        <taxon>Embryophyta</taxon>
        <taxon>Tracheophyta</taxon>
        <taxon>Spermatophyta</taxon>
        <taxon>Magnoliopsida</taxon>
        <taxon>eudicotyledons</taxon>
        <taxon>Gunneridae</taxon>
        <taxon>Pentapetalae</taxon>
        <taxon>asterids</taxon>
        <taxon>campanulids</taxon>
        <taxon>Asterales</taxon>
        <taxon>Asteraceae</taxon>
        <taxon>Asteroideae</taxon>
        <taxon>Heliantheae alliance</taxon>
        <taxon>Madieae</taxon>
        <taxon>Madiinae</taxon>
        <taxon>Deinandra</taxon>
    </lineage>
</organism>
<sequence length="122" mass="13596">MTEISSAIDLIDIKKQNLHKSFLHLYSFNWADLDSYFTSLHSSLQSKFNLLQTLSPPPDSTPVPARPELKSFCHSSDRLGRNSFVARSPDQQLILSELPDAYRVAPECPGYGFGCVVGVLQP</sequence>
<dbReference type="Proteomes" id="UP001408789">
    <property type="component" value="Unassembled WGS sequence"/>
</dbReference>
<evidence type="ECO:0000313" key="2">
    <source>
        <dbReference type="Proteomes" id="UP001408789"/>
    </source>
</evidence>
<protein>
    <submittedName>
        <fullName evidence="1">Uncharacterized protein</fullName>
    </submittedName>
</protein>
<comment type="caution">
    <text evidence="1">The sequence shown here is derived from an EMBL/GenBank/DDBJ whole genome shotgun (WGS) entry which is preliminary data.</text>
</comment>
<evidence type="ECO:0000313" key="1">
    <source>
        <dbReference type="EMBL" id="KAK9047948.1"/>
    </source>
</evidence>
<proteinExistence type="predicted"/>
<reference evidence="1 2" key="1">
    <citation type="submission" date="2024-04" db="EMBL/GenBank/DDBJ databases">
        <title>The reference genome of an endangered Asteraceae, Deinandra increscens subsp. villosa, native to the Central Coast of California.</title>
        <authorList>
            <person name="Guilliams M."/>
            <person name="Hasenstab-Lehman K."/>
            <person name="Meyer R."/>
            <person name="Mcevoy S."/>
        </authorList>
    </citation>
    <scope>NUCLEOTIDE SEQUENCE [LARGE SCALE GENOMIC DNA]</scope>
    <source>
        <tissue evidence="1">Leaf</tissue>
    </source>
</reference>
<dbReference type="EMBL" id="JBCNJP010018960">
    <property type="protein sequence ID" value="KAK9047948.1"/>
    <property type="molecule type" value="Genomic_DNA"/>
</dbReference>
<accession>A0AAP0C6W6</accession>
<keyword evidence="2" id="KW-1185">Reference proteome</keyword>
<gene>
    <name evidence="1" type="ORF">SSX86_033090</name>
</gene>